<evidence type="ECO:0000256" key="2">
    <source>
        <dbReference type="RuleBase" id="RU003616"/>
    </source>
</evidence>
<feature type="domain" description="SHSP" evidence="4">
    <location>
        <begin position="42"/>
        <end position="142"/>
    </location>
</feature>
<dbReference type="InterPro" id="IPR008978">
    <property type="entry name" value="HSP20-like_chaperone"/>
</dbReference>
<reference evidence="5" key="1">
    <citation type="journal article" date="2021" name="Proc. Natl. Acad. Sci. U.S.A.">
        <title>Global biogeography of chemosynthetic symbionts reveals both localized and globally distributed symbiont groups. .</title>
        <authorList>
            <person name="Osvatic J.T."/>
            <person name="Wilkins L.G.E."/>
            <person name="Leibrecht L."/>
            <person name="Leray M."/>
            <person name="Zauner S."/>
            <person name="Polzin J."/>
            <person name="Camacho Y."/>
            <person name="Gros O."/>
            <person name="van Gils J.A."/>
            <person name="Eisen J.A."/>
            <person name="Petersen J.M."/>
            <person name="Yuen B."/>
        </authorList>
    </citation>
    <scope>NUCLEOTIDE SEQUENCE</scope>
    <source>
        <strain evidence="5">MAGL173</strain>
    </source>
</reference>
<comment type="similarity">
    <text evidence="1 2">Belongs to the small heat shock protein (HSP20) family.</text>
</comment>
<feature type="signal peptide" evidence="3">
    <location>
        <begin position="1"/>
        <end position="24"/>
    </location>
</feature>
<sequence>MNKRVPLIGLLLTAWLITPVDAQAFDYRSGSSHRAPLTQGSSFHTQKSVKFQRYQDEQGYHLRILSRGYAPESIQVEVSGPYLVVKNQEAHRVENRNERGYSFSSSSSSMNRRFRLPGNADVSGMSRSEEDGVIVITVPYRY</sequence>
<dbReference type="SUPFAM" id="SSF49764">
    <property type="entry name" value="HSP20-like chaperones"/>
    <property type="match status" value="1"/>
</dbReference>
<feature type="chain" id="PRO_5038812588" evidence="3">
    <location>
        <begin position="25"/>
        <end position="142"/>
    </location>
</feature>
<evidence type="ECO:0000313" key="5">
    <source>
        <dbReference type="EMBL" id="MCG7938556.1"/>
    </source>
</evidence>
<name>A0A9E4K2R5_9GAMM</name>
<evidence type="ECO:0000313" key="6">
    <source>
        <dbReference type="Proteomes" id="UP000886687"/>
    </source>
</evidence>
<evidence type="ECO:0000256" key="1">
    <source>
        <dbReference type="PROSITE-ProRule" id="PRU00285"/>
    </source>
</evidence>
<dbReference type="AlphaFoldDB" id="A0A9E4K2R5"/>
<dbReference type="CDD" id="cd00298">
    <property type="entry name" value="ACD_sHsps_p23-like"/>
    <property type="match status" value="1"/>
</dbReference>
<dbReference type="Proteomes" id="UP000886687">
    <property type="component" value="Unassembled WGS sequence"/>
</dbReference>
<keyword evidence="3" id="KW-0732">Signal</keyword>
<evidence type="ECO:0000256" key="3">
    <source>
        <dbReference type="SAM" id="SignalP"/>
    </source>
</evidence>
<gene>
    <name evidence="5" type="ORF">JAZ04_06835</name>
</gene>
<dbReference type="PROSITE" id="PS01031">
    <property type="entry name" value="SHSP"/>
    <property type="match status" value="1"/>
</dbReference>
<organism evidence="5 6">
    <name type="scientific">Candidatus Thiodiazotropha lotti</name>
    <dbReference type="NCBI Taxonomy" id="2792787"/>
    <lineage>
        <taxon>Bacteria</taxon>
        <taxon>Pseudomonadati</taxon>
        <taxon>Pseudomonadota</taxon>
        <taxon>Gammaproteobacteria</taxon>
        <taxon>Chromatiales</taxon>
        <taxon>Sedimenticolaceae</taxon>
        <taxon>Candidatus Thiodiazotropha</taxon>
    </lineage>
</organism>
<dbReference type="EMBL" id="JAEPDI010000003">
    <property type="protein sequence ID" value="MCG7938556.1"/>
    <property type="molecule type" value="Genomic_DNA"/>
</dbReference>
<comment type="caution">
    <text evidence="5">The sequence shown here is derived from an EMBL/GenBank/DDBJ whole genome shotgun (WGS) entry which is preliminary data.</text>
</comment>
<dbReference type="Pfam" id="PF00011">
    <property type="entry name" value="HSP20"/>
    <property type="match status" value="1"/>
</dbReference>
<dbReference type="InterPro" id="IPR002068">
    <property type="entry name" value="A-crystallin/Hsp20_dom"/>
</dbReference>
<accession>A0A9E4K2R5</accession>
<evidence type="ECO:0000259" key="4">
    <source>
        <dbReference type="PROSITE" id="PS01031"/>
    </source>
</evidence>
<protein>
    <submittedName>
        <fullName evidence="5">Hsp20 family protein</fullName>
    </submittedName>
</protein>
<dbReference type="Gene3D" id="2.60.40.790">
    <property type="match status" value="1"/>
</dbReference>
<proteinExistence type="inferred from homology"/>